<dbReference type="InterPro" id="IPR000515">
    <property type="entry name" value="MetI-like"/>
</dbReference>
<reference evidence="10 11" key="1">
    <citation type="journal article" date="2018" name="Genome Announc.">
        <title>Complete genomes of two Megasphaera elsdenii strains, NCIMB 702410 and ATCC 25940.</title>
        <authorList>
            <person name="Hatmaker E.A."/>
            <person name="O'Dell K."/>
            <person name="Riley L.A."/>
            <person name="Klingeman D.M."/>
            <person name="Guss A.M."/>
        </authorList>
    </citation>
    <scope>NUCLEOTIDE SEQUENCE [LARGE SCALE GENOMIC DNA]</scope>
    <source>
        <strain evidence="10 11">NCIMB702410</strain>
    </source>
</reference>
<dbReference type="CDD" id="cd06261">
    <property type="entry name" value="TM_PBP2"/>
    <property type="match status" value="1"/>
</dbReference>
<evidence type="ECO:0000256" key="6">
    <source>
        <dbReference type="ARBA" id="ARBA00022989"/>
    </source>
</evidence>
<keyword evidence="5 8" id="KW-0812">Transmembrane</keyword>
<evidence type="ECO:0000313" key="11">
    <source>
        <dbReference type="Proteomes" id="UP000238358"/>
    </source>
</evidence>
<evidence type="ECO:0000256" key="7">
    <source>
        <dbReference type="ARBA" id="ARBA00023136"/>
    </source>
</evidence>
<keyword evidence="6 8" id="KW-1133">Transmembrane helix</keyword>
<evidence type="ECO:0000256" key="1">
    <source>
        <dbReference type="ARBA" id="ARBA00004651"/>
    </source>
</evidence>
<dbReference type="PANTHER" id="PTHR42929">
    <property type="entry name" value="INNER MEMBRANE ABC TRANSPORTER PERMEASE PROTEIN YDCU-RELATED-RELATED"/>
    <property type="match status" value="1"/>
</dbReference>
<dbReference type="PANTHER" id="PTHR42929:SF1">
    <property type="entry name" value="INNER MEMBRANE ABC TRANSPORTER PERMEASE PROTEIN YDCU-RELATED"/>
    <property type="match status" value="1"/>
</dbReference>
<dbReference type="InterPro" id="IPR035906">
    <property type="entry name" value="MetI-like_sf"/>
</dbReference>
<evidence type="ECO:0000313" key="10">
    <source>
        <dbReference type="EMBL" id="AVO28231.1"/>
    </source>
</evidence>
<accession>A0A2S0M9S4</accession>
<evidence type="ECO:0000256" key="8">
    <source>
        <dbReference type="RuleBase" id="RU363032"/>
    </source>
</evidence>
<evidence type="ECO:0000256" key="4">
    <source>
        <dbReference type="ARBA" id="ARBA00022475"/>
    </source>
</evidence>
<feature type="transmembrane region" description="Helical" evidence="8">
    <location>
        <begin position="94"/>
        <end position="117"/>
    </location>
</feature>
<dbReference type="EMBL" id="CP027569">
    <property type="protein sequence ID" value="AVO28231.1"/>
    <property type="molecule type" value="Genomic_DNA"/>
</dbReference>
<evidence type="ECO:0000259" key="9">
    <source>
        <dbReference type="PROSITE" id="PS50928"/>
    </source>
</evidence>
<dbReference type="GO" id="GO:0055085">
    <property type="term" value="P:transmembrane transport"/>
    <property type="evidence" value="ECO:0007669"/>
    <property type="project" value="InterPro"/>
</dbReference>
<proteinExistence type="inferred from homology"/>
<dbReference type="Proteomes" id="UP000238358">
    <property type="component" value="Chromosome"/>
</dbReference>
<comment type="subcellular location">
    <subcellularLocation>
        <location evidence="1 8">Cell membrane</location>
        <topology evidence="1 8">Multi-pass membrane protein</topology>
    </subcellularLocation>
</comment>
<evidence type="ECO:0000256" key="5">
    <source>
        <dbReference type="ARBA" id="ARBA00022692"/>
    </source>
</evidence>
<protein>
    <submittedName>
        <fullName evidence="10">ABC transporter permease</fullName>
    </submittedName>
</protein>
<dbReference type="Gene3D" id="1.10.3720.10">
    <property type="entry name" value="MetI-like"/>
    <property type="match status" value="1"/>
</dbReference>
<sequence>MINSAAIRNLFAAPFLIWAVLFIFCPVVAIAWYGLTDAQGAMTLANISLMTHWEYLKALELSIVLALISTVICLIVAYPLCLILTEKKRGKGSLLFLLFILPMWMNSLLTTMAWQTILEKNGILNQFLRLLSLPDVSLINTPAAIVIGMIYNFLPYMVLPLYVALSKINGNVIAAAHDLGASSWQTFTKVILPLSLPGAISGITMVFIPSLTTFFISGLLGGNKILLIGNIVEQEFTMAYDWHLGSGLSLVLMVFIVINMAVTAYFDRSEGQVKK</sequence>
<dbReference type="SUPFAM" id="SSF161098">
    <property type="entry name" value="MetI-like"/>
    <property type="match status" value="1"/>
</dbReference>
<dbReference type="AlphaFoldDB" id="A0A2S0M9S4"/>
<feature type="transmembrane region" description="Helical" evidence="8">
    <location>
        <begin position="242"/>
        <end position="266"/>
    </location>
</feature>
<keyword evidence="7 8" id="KW-0472">Membrane</keyword>
<comment type="similarity">
    <text evidence="2">Belongs to the binding-protein-dependent transport system permease family. CysTW subfamily.</text>
</comment>
<dbReference type="OrthoDB" id="9807047at2"/>
<feature type="transmembrane region" description="Helical" evidence="8">
    <location>
        <begin position="55"/>
        <end position="82"/>
    </location>
</feature>
<feature type="transmembrane region" description="Helical" evidence="8">
    <location>
        <begin position="12"/>
        <end position="35"/>
    </location>
</feature>
<dbReference type="GO" id="GO:0005886">
    <property type="term" value="C:plasma membrane"/>
    <property type="evidence" value="ECO:0007669"/>
    <property type="project" value="UniProtKB-SubCell"/>
</dbReference>
<feature type="transmembrane region" description="Helical" evidence="8">
    <location>
        <begin position="199"/>
        <end position="222"/>
    </location>
</feature>
<evidence type="ECO:0000256" key="3">
    <source>
        <dbReference type="ARBA" id="ARBA00022448"/>
    </source>
</evidence>
<feature type="domain" description="ABC transmembrane type-1" evidence="9">
    <location>
        <begin position="59"/>
        <end position="263"/>
    </location>
</feature>
<name>A0A2S0M9S4_MEGEL</name>
<keyword evidence="3 8" id="KW-0813">Transport</keyword>
<gene>
    <name evidence="10" type="ORF">C6Y28_11705</name>
</gene>
<dbReference type="RefSeq" id="WP_027895025.1">
    <property type="nucleotide sequence ID" value="NZ_CP027569.1"/>
</dbReference>
<dbReference type="Pfam" id="PF00528">
    <property type="entry name" value="BPD_transp_1"/>
    <property type="match status" value="1"/>
</dbReference>
<dbReference type="PROSITE" id="PS50928">
    <property type="entry name" value="ABC_TM1"/>
    <property type="match status" value="1"/>
</dbReference>
<evidence type="ECO:0000256" key="2">
    <source>
        <dbReference type="ARBA" id="ARBA00007069"/>
    </source>
</evidence>
<organism evidence="10 11">
    <name type="scientific">Megasphaera elsdenii</name>
    <dbReference type="NCBI Taxonomy" id="907"/>
    <lineage>
        <taxon>Bacteria</taxon>
        <taxon>Bacillati</taxon>
        <taxon>Bacillota</taxon>
        <taxon>Negativicutes</taxon>
        <taxon>Veillonellales</taxon>
        <taxon>Veillonellaceae</taxon>
        <taxon>Megasphaera</taxon>
    </lineage>
</organism>
<feature type="transmembrane region" description="Helical" evidence="8">
    <location>
        <begin position="137"/>
        <end position="159"/>
    </location>
</feature>
<keyword evidence="4" id="KW-1003">Cell membrane</keyword>